<proteinExistence type="predicted"/>
<gene>
    <name evidence="2" type="ORF">AOQ84DRAFT_365544</name>
</gene>
<name>A0A8E2EY18_9PEZI</name>
<accession>A0A8E2EY18</accession>
<organism evidence="2 3">
    <name type="scientific">Glonium stellatum</name>
    <dbReference type="NCBI Taxonomy" id="574774"/>
    <lineage>
        <taxon>Eukaryota</taxon>
        <taxon>Fungi</taxon>
        <taxon>Dikarya</taxon>
        <taxon>Ascomycota</taxon>
        <taxon>Pezizomycotina</taxon>
        <taxon>Dothideomycetes</taxon>
        <taxon>Pleosporomycetidae</taxon>
        <taxon>Gloniales</taxon>
        <taxon>Gloniaceae</taxon>
        <taxon>Glonium</taxon>
    </lineage>
</organism>
<dbReference type="Proteomes" id="UP000250140">
    <property type="component" value="Unassembled WGS sequence"/>
</dbReference>
<keyword evidence="3" id="KW-1185">Reference proteome</keyword>
<dbReference type="EMBL" id="KV749988">
    <property type="protein sequence ID" value="OCL06750.1"/>
    <property type="molecule type" value="Genomic_DNA"/>
</dbReference>
<evidence type="ECO:0000313" key="3">
    <source>
        <dbReference type="Proteomes" id="UP000250140"/>
    </source>
</evidence>
<evidence type="ECO:0000313" key="2">
    <source>
        <dbReference type="EMBL" id="OCL06750.1"/>
    </source>
</evidence>
<sequence>MTAEAVDGGGPVSGGSGGSGGGGGGLVSVILSSPNPKPCACEGEGEGECECECDQANRKELNTHTINVVSIHPSQPRVTQSKLCFFRSPMHAAYLESMPTRCGDPSFLGAIAPPPAAPAPASAASPAAAICSTFHLPQFLPSARYTVPHTQQSRRCVQ</sequence>
<feature type="compositionally biased region" description="Gly residues" evidence="1">
    <location>
        <begin position="7"/>
        <end position="26"/>
    </location>
</feature>
<reference evidence="2 3" key="1">
    <citation type="journal article" date="2016" name="Nat. Commun.">
        <title>Ectomycorrhizal ecology is imprinted in the genome of the dominant symbiotic fungus Cenococcum geophilum.</title>
        <authorList>
            <consortium name="DOE Joint Genome Institute"/>
            <person name="Peter M."/>
            <person name="Kohler A."/>
            <person name="Ohm R.A."/>
            <person name="Kuo A."/>
            <person name="Krutzmann J."/>
            <person name="Morin E."/>
            <person name="Arend M."/>
            <person name="Barry K.W."/>
            <person name="Binder M."/>
            <person name="Choi C."/>
            <person name="Clum A."/>
            <person name="Copeland A."/>
            <person name="Grisel N."/>
            <person name="Haridas S."/>
            <person name="Kipfer T."/>
            <person name="LaButti K."/>
            <person name="Lindquist E."/>
            <person name="Lipzen A."/>
            <person name="Maire R."/>
            <person name="Meier B."/>
            <person name="Mihaltcheva S."/>
            <person name="Molinier V."/>
            <person name="Murat C."/>
            <person name="Poggeler S."/>
            <person name="Quandt C.A."/>
            <person name="Sperisen C."/>
            <person name="Tritt A."/>
            <person name="Tisserant E."/>
            <person name="Crous P.W."/>
            <person name="Henrissat B."/>
            <person name="Nehls U."/>
            <person name="Egli S."/>
            <person name="Spatafora J.W."/>
            <person name="Grigoriev I.V."/>
            <person name="Martin F.M."/>
        </authorList>
    </citation>
    <scope>NUCLEOTIDE SEQUENCE [LARGE SCALE GENOMIC DNA]</scope>
    <source>
        <strain evidence="2 3">CBS 207.34</strain>
    </source>
</reference>
<protein>
    <submittedName>
        <fullName evidence="2">Uncharacterized protein</fullName>
    </submittedName>
</protein>
<dbReference type="AlphaFoldDB" id="A0A8E2EY18"/>
<feature type="region of interest" description="Disordered" evidence="1">
    <location>
        <begin position="1"/>
        <end position="27"/>
    </location>
</feature>
<evidence type="ECO:0000256" key="1">
    <source>
        <dbReference type="SAM" id="MobiDB-lite"/>
    </source>
</evidence>